<gene>
    <name evidence="5" type="ORF">EP073_13580</name>
</gene>
<feature type="short sequence motif" description="Histidine triad motif" evidence="2 3">
    <location>
        <begin position="96"/>
        <end position="100"/>
    </location>
</feature>
<dbReference type="CDD" id="cd01277">
    <property type="entry name" value="HINT_subgroup"/>
    <property type="match status" value="1"/>
</dbReference>
<dbReference type="AlphaFoldDB" id="A0A410K202"/>
<keyword evidence="6" id="KW-1185">Reference proteome</keyword>
<feature type="domain" description="HIT" evidence="4">
    <location>
        <begin position="4"/>
        <end position="111"/>
    </location>
</feature>
<dbReference type="EMBL" id="CP035108">
    <property type="protein sequence ID" value="QAR34393.1"/>
    <property type="molecule type" value="Genomic_DNA"/>
</dbReference>
<protein>
    <submittedName>
        <fullName evidence="5">HIT family protein</fullName>
    </submittedName>
</protein>
<dbReference type="Gene3D" id="3.30.428.10">
    <property type="entry name" value="HIT-like"/>
    <property type="match status" value="1"/>
</dbReference>
<feature type="active site" description="Tele-AMP-histidine intermediate" evidence="1">
    <location>
        <position position="98"/>
    </location>
</feature>
<dbReference type="GO" id="GO:0047627">
    <property type="term" value="F:adenylylsulfatase activity"/>
    <property type="evidence" value="ECO:0007669"/>
    <property type="project" value="TreeGrafter"/>
</dbReference>
<dbReference type="OrthoDB" id="9784774at2"/>
<dbReference type="Pfam" id="PF01230">
    <property type="entry name" value="HIT"/>
    <property type="match status" value="1"/>
</dbReference>
<dbReference type="PANTHER" id="PTHR47670">
    <property type="entry name" value="ADENYLYLSULFATASE HINT3"/>
    <property type="match status" value="1"/>
</dbReference>
<dbReference type="GO" id="GO:0009150">
    <property type="term" value="P:purine ribonucleotide metabolic process"/>
    <property type="evidence" value="ECO:0007669"/>
    <property type="project" value="TreeGrafter"/>
</dbReference>
<dbReference type="InterPro" id="IPR001310">
    <property type="entry name" value="Histidine_triad_HIT"/>
</dbReference>
<dbReference type="InterPro" id="IPR039384">
    <property type="entry name" value="HINT"/>
</dbReference>
<accession>A0A410K202</accession>
<dbReference type="RefSeq" id="WP_128467698.1">
    <property type="nucleotide sequence ID" value="NZ_CP035108.1"/>
</dbReference>
<evidence type="ECO:0000256" key="2">
    <source>
        <dbReference type="PIRSR" id="PIRSR601310-3"/>
    </source>
</evidence>
<evidence type="ECO:0000259" key="4">
    <source>
        <dbReference type="PROSITE" id="PS51084"/>
    </source>
</evidence>
<dbReference type="Proteomes" id="UP000287502">
    <property type="component" value="Chromosome"/>
</dbReference>
<evidence type="ECO:0000256" key="1">
    <source>
        <dbReference type="PIRSR" id="PIRSR601310-1"/>
    </source>
</evidence>
<dbReference type="PANTHER" id="PTHR47670:SF1">
    <property type="entry name" value="ADENYLYLSULFATASE HINT3"/>
    <property type="match status" value="1"/>
</dbReference>
<dbReference type="PRINTS" id="PR00332">
    <property type="entry name" value="HISTRIAD"/>
</dbReference>
<dbReference type="KEGG" id="gtl:EP073_13580"/>
<name>A0A410K202_9BACT</name>
<evidence type="ECO:0000313" key="5">
    <source>
        <dbReference type="EMBL" id="QAR34393.1"/>
    </source>
</evidence>
<sequence length="137" mass="15292">METIFTKIINGEIPAAKVYEDDDFLAILDIRPVNFGHTLLIPKKYFVNVFDAPLDVAAKIYPVLTKIANGMKNALNCDGVNIYQNNGAAAGQEVFHAHLHIVPRYEGDEMRFAVKHVSYENPAAMQEFAAKIAKEIK</sequence>
<dbReference type="InterPro" id="IPR011146">
    <property type="entry name" value="HIT-like"/>
</dbReference>
<dbReference type="SUPFAM" id="SSF54197">
    <property type="entry name" value="HIT-like"/>
    <property type="match status" value="1"/>
</dbReference>
<evidence type="ECO:0000256" key="3">
    <source>
        <dbReference type="PROSITE-ProRule" id="PRU00464"/>
    </source>
</evidence>
<proteinExistence type="predicted"/>
<evidence type="ECO:0000313" key="6">
    <source>
        <dbReference type="Proteomes" id="UP000287502"/>
    </source>
</evidence>
<reference evidence="5 6" key="1">
    <citation type="submission" date="2019-01" db="EMBL/GenBank/DDBJ databases">
        <title>Geovibrio thiophilus DSM 11263, complete genome.</title>
        <authorList>
            <person name="Spring S."/>
            <person name="Bunk B."/>
            <person name="Sproer C."/>
        </authorList>
    </citation>
    <scope>NUCLEOTIDE SEQUENCE [LARGE SCALE GENOMIC DNA]</scope>
    <source>
        <strain evidence="5 6">DSM 11263</strain>
    </source>
</reference>
<dbReference type="GO" id="GO:0006790">
    <property type="term" value="P:sulfur compound metabolic process"/>
    <property type="evidence" value="ECO:0007669"/>
    <property type="project" value="TreeGrafter"/>
</dbReference>
<organism evidence="5 6">
    <name type="scientific">Geovibrio thiophilus</name>
    <dbReference type="NCBI Taxonomy" id="139438"/>
    <lineage>
        <taxon>Bacteria</taxon>
        <taxon>Pseudomonadati</taxon>
        <taxon>Deferribacterota</taxon>
        <taxon>Deferribacteres</taxon>
        <taxon>Deferribacterales</taxon>
        <taxon>Geovibrionaceae</taxon>
        <taxon>Geovibrio</taxon>
    </lineage>
</organism>
<dbReference type="PROSITE" id="PS51084">
    <property type="entry name" value="HIT_2"/>
    <property type="match status" value="1"/>
</dbReference>
<dbReference type="InterPro" id="IPR036265">
    <property type="entry name" value="HIT-like_sf"/>
</dbReference>